<evidence type="ECO:0000259" key="7">
    <source>
        <dbReference type="PROSITE" id="PS50305"/>
    </source>
</evidence>
<name>A0A1Q3F775_CULTA</name>
<keyword evidence="1 5" id="KW-0808">Transferase</keyword>
<dbReference type="Gene3D" id="3.40.50.1220">
    <property type="entry name" value="TPP-binding domain"/>
    <property type="match status" value="1"/>
</dbReference>
<comment type="similarity">
    <text evidence="5">Belongs to the sirtuin family. Class II subfamily.</text>
</comment>
<protein>
    <recommendedName>
        <fullName evidence="5">NAD-dependent protein deacylase</fullName>
        <ecNumber evidence="5">2.3.1.-</ecNumber>
    </recommendedName>
    <alternativeName>
        <fullName evidence="5">Regulatory protein SIR2 homolog</fullName>
    </alternativeName>
</protein>
<keyword evidence="3 5" id="KW-0862">Zinc</keyword>
<feature type="binding site" evidence="5 6">
    <location>
        <position position="184"/>
    </location>
    <ligand>
        <name>Zn(2+)</name>
        <dbReference type="ChEBI" id="CHEBI:29105"/>
    </ligand>
</feature>
<feature type="binding site" evidence="5">
    <location>
        <begin position="150"/>
        <end position="153"/>
    </location>
    <ligand>
        <name>NAD(+)</name>
        <dbReference type="ChEBI" id="CHEBI:57540"/>
    </ligand>
</feature>
<comment type="function">
    <text evidence="5">NAD-dependent protein deacylase. Catalyzes the NAD-dependent hydrolysis of acyl groups from lysine residues.</text>
</comment>
<dbReference type="HAMAP" id="MF_01967">
    <property type="entry name" value="Sirtuin_ClassII"/>
    <property type="match status" value="1"/>
</dbReference>
<feature type="binding site" evidence="5 6">
    <location>
        <position position="232"/>
    </location>
    <ligand>
        <name>Zn(2+)</name>
        <dbReference type="ChEBI" id="CHEBI:29105"/>
    </ligand>
</feature>
<dbReference type="InterPro" id="IPR026587">
    <property type="entry name" value="Sirtuin_class_II"/>
</dbReference>
<feature type="active site" description="Proton acceptor" evidence="5 6">
    <location>
        <position position="168"/>
    </location>
</feature>
<dbReference type="GO" id="GO:0070403">
    <property type="term" value="F:NAD+ binding"/>
    <property type="evidence" value="ECO:0007669"/>
    <property type="project" value="UniProtKB-UniRule"/>
</dbReference>
<feature type="binding site" evidence="5">
    <location>
        <begin position="298"/>
        <end position="300"/>
    </location>
    <ligand>
        <name>NAD(+)</name>
        <dbReference type="ChEBI" id="CHEBI:57540"/>
    </ligand>
</feature>
<dbReference type="Pfam" id="PF02146">
    <property type="entry name" value="SIR2"/>
    <property type="match status" value="1"/>
</dbReference>
<dbReference type="InterPro" id="IPR026590">
    <property type="entry name" value="Ssirtuin_cat_dom"/>
</dbReference>
<dbReference type="Gene3D" id="3.30.1600.10">
    <property type="entry name" value="SIR2/SIRT2 'Small Domain"/>
    <property type="match status" value="1"/>
</dbReference>
<dbReference type="InterPro" id="IPR026591">
    <property type="entry name" value="Sirtuin_cat_small_dom_sf"/>
</dbReference>
<dbReference type="GO" id="GO:0017136">
    <property type="term" value="F:histone deacetylase activity, NAD-dependent"/>
    <property type="evidence" value="ECO:0007669"/>
    <property type="project" value="TreeGrafter"/>
</dbReference>
<keyword evidence="2 5" id="KW-0479">Metal-binding</keyword>
<dbReference type="GO" id="GO:0005759">
    <property type="term" value="C:mitochondrial matrix"/>
    <property type="evidence" value="ECO:0007669"/>
    <property type="project" value="UniProtKB-SubCell"/>
</dbReference>
<dbReference type="SUPFAM" id="SSF52467">
    <property type="entry name" value="DHS-like NAD/FAD-binding domain"/>
    <property type="match status" value="1"/>
</dbReference>
<comment type="subcellular location">
    <subcellularLocation>
        <location evidence="5">Mitochondrion matrix</location>
    </subcellularLocation>
</comment>
<keyword evidence="5" id="KW-0496">Mitochondrion</keyword>
<dbReference type="NCBIfam" id="NF003738">
    <property type="entry name" value="PRK05333.1"/>
    <property type="match status" value="1"/>
</dbReference>
<reference evidence="8" key="1">
    <citation type="submission" date="2017-01" db="EMBL/GenBank/DDBJ databases">
        <title>A deep insight into the sialotranscriptome of adult male and female Cluex tarsalis mosquitoes.</title>
        <authorList>
            <person name="Ribeiro J.M."/>
            <person name="Moreira F."/>
            <person name="Bernard K.A."/>
            <person name="Calvo E."/>
        </authorList>
    </citation>
    <scope>NUCLEOTIDE SEQUENCE</scope>
    <source>
        <strain evidence="8">Kern County</strain>
        <tissue evidence="8">Salivary glands</tissue>
    </source>
</reference>
<evidence type="ECO:0000256" key="5">
    <source>
        <dbReference type="HAMAP-Rule" id="MF_03161"/>
    </source>
</evidence>
<proteinExistence type="inferred from homology"/>
<feature type="binding site" evidence="5 6">
    <location>
        <position position="235"/>
    </location>
    <ligand>
        <name>Zn(2+)</name>
        <dbReference type="ChEBI" id="CHEBI:29105"/>
    </ligand>
</feature>
<feature type="binding site" evidence="5 6">
    <location>
        <position position="176"/>
    </location>
    <ligand>
        <name>Zn(2+)</name>
        <dbReference type="ChEBI" id="CHEBI:29105"/>
    </ligand>
</feature>
<dbReference type="EMBL" id="GFDL01011625">
    <property type="protein sequence ID" value="JAV23420.1"/>
    <property type="molecule type" value="Transcribed_RNA"/>
</dbReference>
<dbReference type="EC" id="2.3.1.-" evidence="5"/>
<dbReference type="PANTHER" id="PTHR11085">
    <property type="entry name" value="NAD-DEPENDENT PROTEIN DEACYLASE SIRTUIN-5, MITOCHONDRIAL-RELATED"/>
    <property type="match status" value="1"/>
</dbReference>
<organism evidence="8">
    <name type="scientific">Culex tarsalis</name>
    <name type="common">Encephalitis mosquito</name>
    <dbReference type="NCBI Taxonomy" id="7177"/>
    <lineage>
        <taxon>Eukaryota</taxon>
        <taxon>Metazoa</taxon>
        <taxon>Ecdysozoa</taxon>
        <taxon>Arthropoda</taxon>
        <taxon>Hexapoda</taxon>
        <taxon>Insecta</taxon>
        <taxon>Pterygota</taxon>
        <taxon>Neoptera</taxon>
        <taxon>Endopterygota</taxon>
        <taxon>Diptera</taxon>
        <taxon>Nematocera</taxon>
        <taxon>Culicoidea</taxon>
        <taxon>Culicidae</taxon>
        <taxon>Culicinae</taxon>
        <taxon>Culicini</taxon>
        <taxon>Culex</taxon>
        <taxon>Culex</taxon>
    </lineage>
</organism>
<evidence type="ECO:0000256" key="3">
    <source>
        <dbReference type="ARBA" id="ARBA00022833"/>
    </source>
</evidence>
<feature type="binding site" evidence="5">
    <location>
        <begin position="272"/>
        <end position="274"/>
    </location>
    <ligand>
        <name>NAD(+)</name>
        <dbReference type="ChEBI" id="CHEBI:57540"/>
    </ligand>
</feature>
<dbReference type="PROSITE" id="PS50305">
    <property type="entry name" value="SIRTUIN"/>
    <property type="match status" value="1"/>
</dbReference>
<evidence type="ECO:0000313" key="8">
    <source>
        <dbReference type="EMBL" id="JAV23420.1"/>
    </source>
</evidence>
<keyword evidence="4 5" id="KW-0520">NAD</keyword>
<dbReference type="InterPro" id="IPR029035">
    <property type="entry name" value="DHS-like_NAD/FAD-binding_dom"/>
</dbReference>
<comment type="cofactor">
    <cofactor evidence="5">
        <name>Zn(2+)</name>
        <dbReference type="ChEBI" id="CHEBI:29105"/>
    </cofactor>
    <text evidence="5">Binds 1 zinc ion per subunit.</text>
</comment>
<accession>A0A1Q3F775</accession>
<evidence type="ECO:0000256" key="4">
    <source>
        <dbReference type="ARBA" id="ARBA00023027"/>
    </source>
</evidence>
<evidence type="ECO:0000256" key="1">
    <source>
        <dbReference type="ARBA" id="ARBA00022679"/>
    </source>
</evidence>
<evidence type="ECO:0000256" key="6">
    <source>
        <dbReference type="PROSITE-ProRule" id="PRU00236"/>
    </source>
</evidence>
<sequence>MLKYSAVVSQSVLLNLRKQCLPPRHVGYRAKYSSGSMKYVPVHEPAIESDLHRLEKFLEDKPHVLVLTGAGISTESGIPDYRSEGVGLYARSNHKPIQHGDFVKSEAVRKRYWARNYVGWPRFSAIEPNVTHYTLARLEREQRISGIVTQNVDKLHTKAGSKSVVELHGSGYTVMCIGKTGKGCDYTIPRHEFQHILDQLNPHMEDKSTMMRPDGDVELPQEYVDNFKIPECPHCGGALKPEIVFFGDNVPMPRIERVVRMIIESDGVLVLGSSLTVFSGYRIVLQAKELGLPVAIVNIGATRGDPKADLKISARCGELMQNLFKKQ</sequence>
<evidence type="ECO:0000256" key="2">
    <source>
        <dbReference type="ARBA" id="ARBA00022723"/>
    </source>
</evidence>
<feature type="binding site" evidence="5">
    <location>
        <position position="316"/>
    </location>
    <ligand>
        <name>NAD(+)</name>
        <dbReference type="ChEBI" id="CHEBI:57540"/>
    </ligand>
</feature>
<dbReference type="GO" id="GO:0008270">
    <property type="term" value="F:zinc ion binding"/>
    <property type="evidence" value="ECO:0007669"/>
    <property type="project" value="UniProtKB-UniRule"/>
</dbReference>
<dbReference type="PANTHER" id="PTHR11085:SF10">
    <property type="entry name" value="NAD-DEPENDENT PROTEIN DEACYLASE SIRTUIN-5, MITOCHONDRIAL-RELATED"/>
    <property type="match status" value="1"/>
</dbReference>
<feature type="domain" description="Deacetylase sirtuin-type" evidence="7">
    <location>
        <begin position="44"/>
        <end position="327"/>
    </location>
</feature>
<dbReference type="InterPro" id="IPR050134">
    <property type="entry name" value="NAD-dep_sirtuin_deacylases"/>
</dbReference>
<dbReference type="AlphaFoldDB" id="A0A1Q3F775"/>
<dbReference type="CDD" id="cd01409">
    <property type="entry name" value="SIRT4"/>
    <property type="match status" value="1"/>
</dbReference>
<dbReference type="InterPro" id="IPR003000">
    <property type="entry name" value="Sirtuin"/>
</dbReference>
<comment type="catalytic activity">
    <reaction evidence="5">
        <text>N(6)-acetyl-L-lysyl-[protein] + NAD(+) + H2O = 2''-O-acetyl-ADP-D-ribose + nicotinamide + L-lysyl-[protein]</text>
        <dbReference type="Rhea" id="RHEA:43636"/>
        <dbReference type="Rhea" id="RHEA-COMP:9752"/>
        <dbReference type="Rhea" id="RHEA-COMP:10731"/>
        <dbReference type="ChEBI" id="CHEBI:15377"/>
        <dbReference type="ChEBI" id="CHEBI:17154"/>
        <dbReference type="ChEBI" id="CHEBI:29969"/>
        <dbReference type="ChEBI" id="CHEBI:57540"/>
        <dbReference type="ChEBI" id="CHEBI:61930"/>
        <dbReference type="ChEBI" id="CHEBI:83767"/>
        <dbReference type="EC" id="2.3.1.286"/>
    </reaction>
</comment>
<feature type="binding site" evidence="5">
    <location>
        <begin position="69"/>
        <end position="89"/>
    </location>
    <ligand>
        <name>NAD(+)</name>
        <dbReference type="ChEBI" id="CHEBI:57540"/>
    </ligand>
</feature>